<gene>
    <name evidence="1" type="ORF">CPELLU_LOCUS21255</name>
</gene>
<keyword evidence="2" id="KW-1185">Reference proteome</keyword>
<evidence type="ECO:0000313" key="1">
    <source>
        <dbReference type="EMBL" id="CAG8835586.1"/>
    </source>
</evidence>
<name>A0A9N9PMR0_9GLOM</name>
<dbReference type="AlphaFoldDB" id="A0A9N9PMR0"/>
<proteinExistence type="predicted"/>
<protein>
    <submittedName>
        <fullName evidence="1">2675_t:CDS:1</fullName>
    </submittedName>
</protein>
<organism evidence="1 2">
    <name type="scientific">Cetraspora pellucida</name>
    <dbReference type="NCBI Taxonomy" id="1433469"/>
    <lineage>
        <taxon>Eukaryota</taxon>
        <taxon>Fungi</taxon>
        <taxon>Fungi incertae sedis</taxon>
        <taxon>Mucoromycota</taxon>
        <taxon>Glomeromycotina</taxon>
        <taxon>Glomeromycetes</taxon>
        <taxon>Diversisporales</taxon>
        <taxon>Gigasporaceae</taxon>
        <taxon>Cetraspora</taxon>
    </lineage>
</organism>
<sequence length="67" mass="7512">DEKNGGTREGKGKTNDTEYRPDIRFARFIPSSPLAYCLQPFILLGLVSCSKMENMEIGNFKRNNGKG</sequence>
<feature type="non-terminal residue" evidence="1">
    <location>
        <position position="1"/>
    </location>
</feature>
<comment type="caution">
    <text evidence="1">The sequence shown here is derived from an EMBL/GenBank/DDBJ whole genome shotgun (WGS) entry which is preliminary data.</text>
</comment>
<dbReference type="EMBL" id="CAJVQA010076391">
    <property type="protein sequence ID" value="CAG8835586.1"/>
    <property type="molecule type" value="Genomic_DNA"/>
</dbReference>
<reference evidence="1" key="1">
    <citation type="submission" date="2021-06" db="EMBL/GenBank/DDBJ databases">
        <authorList>
            <person name="Kallberg Y."/>
            <person name="Tangrot J."/>
            <person name="Rosling A."/>
        </authorList>
    </citation>
    <scope>NUCLEOTIDE SEQUENCE</scope>
    <source>
        <strain evidence="1">FL966</strain>
    </source>
</reference>
<evidence type="ECO:0000313" key="2">
    <source>
        <dbReference type="Proteomes" id="UP000789759"/>
    </source>
</evidence>
<accession>A0A9N9PMR0</accession>
<dbReference type="Proteomes" id="UP000789759">
    <property type="component" value="Unassembled WGS sequence"/>
</dbReference>
<feature type="non-terminal residue" evidence="1">
    <location>
        <position position="67"/>
    </location>
</feature>